<gene>
    <name evidence="5" type="ORF">ACFPCS_04545</name>
</gene>
<dbReference type="InterPro" id="IPR036390">
    <property type="entry name" value="WH_DNA-bd_sf"/>
</dbReference>
<dbReference type="SMART" id="SM00418">
    <property type="entry name" value="HTH_ARSR"/>
    <property type="match status" value="1"/>
</dbReference>
<dbReference type="EMBL" id="JBHSIW010000007">
    <property type="protein sequence ID" value="MFC4902832.1"/>
    <property type="molecule type" value="Genomic_DNA"/>
</dbReference>
<dbReference type="CDD" id="cd00090">
    <property type="entry name" value="HTH_ARSR"/>
    <property type="match status" value="1"/>
</dbReference>
<proteinExistence type="predicted"/>
<keyword evidence="1" id="KW-0805">Transcription regulation</keyword>
<dbReference type="InterPro" id="IPR051081">
    <property type="entry name" value="HTH_MetalResp_TranReg"/>
</dbReference>
<keyword evidence="2" id="KW-0238">DNA-binding</keyword>
<dbReference type="InterPro" id="IPR036388">
    <property type="entry name" value="WH-like_DNA-bd_sf"/>
</dbReference>
<evidence type="ECO:0000313" key="5">
    <source>
        <dbReference type="EMBL" id="MFC4902832.1"/>
    </source>
</evidence>
<dbReference type="PRINTS" id="PR00778">
    <property type="entry name" value="HTHARSR"/>
</dbReference>
<evidence type="ECO:0000256" key="1">
    <source>
        <dbReference type="ARBA" id="ARBA00023015"/>
    </source>
</evidence>
<protein>
    <submittedName>
        <fullName evidence="5">ArsR/SmtB family transcription factor</fullName>
    </submittedName>
</protein>
<dbReference type="RefSeq" id="WP_277549654.1">
    <property type="nucleotide sequence ID" value="NZ_JARAMH010000001.1"/>
</dbReference>
<accession>A0ABV9TFZ5</accession>
<reference evidence="6" key="1">
    <citation type="journal article" date="2019" name="Int. J. Syst. Evol. Microbiol.">
        <title>The Global Catalogue of Microorganisms (GCM) 10K type strain sequencing project: providing services to taxonomists for standard genome sequencing and annotation.</title>
        <authorList>
            <consortium name="The Broad Institute Genomics Platform"/>
            <consortium name="The Broad Institute Genome Sequencing Center for Infectious Disease"/>
            <person name="Wu L."/>
            <person name="Ma J."/>
        </authorList>
    </citation>
    <scope>NUCLEOTIDE SEQUENCE [LARGE SCALE GENOMIC DNA]</scope>
    <source>
        <strain evidence="6">CGMCC 4.6946</strain>
    </source>
</reference>
<keyword evidence="6" id="KW-1185">Reference proteome</keyword>
<organism evidence="5 6">
    <name type="scientific">Kocuria oceani</name>
    <dbReference type="NCBI Taxonomy" id="988827"/>
    <lineage>
        <taxon>Bacteria</taxon>
        <taxon>Bacillati</taxon>
        <taxon>Actinomycetota</taxon>
        <taxon>Actinomycetes</taxon>
        <taxon>Micrococcales</taxon>
        <taxon>Micrococcaceae</taxon>
        <taxon>Kocuria</taxon>
    </lineage>
</organism>
<keyword evidence="3" id="KW-0804">Transcription</keyword>
<dbReference type="NCBIfam" id="NF033788">
    <property type="entry name" value="HTH_metalloreg"/>
    <property type="match status" value="1"/>
</dbReference>
<dbReference type="PROSITE" id="PS50987">
    <property type="entry name" value="HTH_ARSR_2"/>
    <property type="match status" value="1"/>
</dbReference>
<evidence type="ECO:0000256" key="3">
    <source>
        <dbReference type="ARBA" id="ARBA00023163"/>
    </source>
</evidence>
<sequence length="201" mass="21323">MPAGGGHQSTADQQQGATPTAIEFAGRWREMRKVSFSSATSAADGAARPAAGDAVTAIARCTAEAGDLSHIGNRVVTISVVDVFTALGDPVRRALLRRLAEGPARVVDLAADHDISRPAVSRHLKVLGEAGLVAGTDQGRERHYTLVPSALEPVAVLLAELSGRTPRIPEHVLDALELEVRRTRRDRAGDRHAHTERKDAG</sequence>
<dbReference type="InterPro" id="IPR001845">
    <property type="entry name" value="HTH_ArsR_DNA-bd_dom"/>
</dbReference>
<dbReference type="PANTHER" id="PTHR33154:SF33">
    <property type="entry name" value="TRANSCRIPTIONAL REPRESSOR SDPR"/>
    <property type="match status" value="1"/>
</dbReference>
<dbReference type="Pfam" id="PF01022">
    <property type="entry name" value="HTH_5"/>
    <property type="match status" value="1"/>
</dbReference>
<dbReference type="InterPro" id="IPR011991">
    <property type="entry name" value="ArsR-like_HTH"/>
</dbReference>
<feature type="domain" description="HTH arsR-type" evidence="4">
    <location>
        <begin position="72"/>
        <end position="187"/>
    </location>
</feature>
<evidence type="ECO:0000256" key="2">
    <source>
        <dbReference type="ARBA" id="ARBA00023125"/>
    </source>
</evidence>
<comment type="caution">
    <text evidence="5">The sequence shown here is derived from an EMBL/GenBank/DDBJ whole genome shotgun (WGS) entry which is preliminary data.</text>
</comment>
<dbReference type="Proteomes" id="UP001595797">
    <property type="component" value="Unassembled WGS sequence"/>
</dbReference>
<evidence type="ECO:0000313" key="6">
    <source>
        <dbReference type="Proteomes" id="UP001595797"/>
    </source>
</evidence>
<name>A0ABV9TFZ5_9MICC</name>
<evidence type="ECO:0000259" key="4">
    <source>
        <dbReference type="PROSITE" id="PS50987"/>
    </source>
</evidence>
<dbReference type="PANTHER" id="PTHR33154">
    <property type="entry name" value="TRANSCRIPTIONAL REGULATOR, ARSR FAMILY"/>
    <property type="match status" value="1"/>
</dbReference>
<dbReference type="SUPFAM" id="SSF46785">
    <property type="entry name" value="Winged helix' DNA-binding domain"/>
    <property type="match status" value="1"/>
</dbReference>
<dbReference type="Gene3D" id="1.10.10.10">
    <property type="entry name" value="Winged helix-like DNA-binding domain superfamily/Winged helix DNA-binding domain"/>
    <property type="match status" value="1"/>
</dbReference>